<feature type="transmembrane region" description="Helical" evidence="2">
    <location>
        <begin position="140"/>
        <end position="163"/>
    </location>
</feature>
<organism evidence="3 4">
    <name type="scientific">Enterococcus cecorum</name>
    <dbReference type="NCBI Taxonomy" id="44008"/>
    <lineage>
        <taxon>Bacteria</taxon>
        <taxon>Bacillati</taxon>
        <taxon>Bacillota</taxon>
        <taxon>Bacilli</taxon>
        <taxon>Lactobacillales</taxon>
        <taxon>Enterococcaceae</taxon>
        <taxon>Enterococcus</taxon>
    </lineage>
</organism>
<evidence type="ECO:0000313" key="4">
    <source>
        <dbReference type="Proteomes" id="UP000196074"/>
    </source>
</evidence>
<feature type="transmembrane region" description="Helical" evidence="2">
    <location>
        <begin position="107"/>
        <end position="128"/>
    </location>
</feature>
<keyword evidence="2" id="KW-1133">Transmembrane helix</keyword>
<keyword evidence="1 2" id="KW-0472">Membrane</keyword>
<dbReference type="GO" id="GO:0005886">
    <property type="term" value="C:plasma membrane"/>
    <property type="evidence" value="ECO:0007669"/>
    <property type="project" value="UniProtKB-SubCell"/>
</dbReference>
<dbReference type="GO" id="GO:0015293">
    <property type="term" value="F:symporter activity"/>
    <property type="evidence" value="ECO:0007669"/>
    <property type="project" value="UniProtKB-UniRule"/>
</dbReference>
<feature type="transmembrane region" description="Helical" evidence="2">
    <location>
        <begin position="323"/>
        <end position="342"/>
    </location>
</feature>
<dbReference type="AlphaFoldDB" id="A0A1Y4QV15"/>
<keyword evidence="2" id="KW-0812">Transmembrane</keyword>
<name>A0A1Y4QV15_9ENTE</name>
<keyword evidence="1" id="KW-0769">Symport</keyword>
<accession>A0A1Y4QV15</accession>
<sequence>MMELTREKNKLESWMSVKITGISLPVYLILLLVLILALSVDKLPHNILGALAVLVLLGNLFHFLGTKIPIVKTYLGGGAVFCIFASAAIATFHILPDSAVDLTKDFVNHMGFLDFYIAALITGSILGMNRDLLVKAAVRFIPVALLSMVSCFFAVGLVGMLLGNGFKESVMYVAFPAMAGGIGAGVVPLSSIYAGSLHTSSAAVISRLIPASALCNVLAIIFAAMTSKIGENFPKQNGHGILMKIDVDLNQPAPKLDIAKMGVGLALSIAFFLSGSILNYFVPKVHAYAFMIIVVFICKAFNFIPSYYQESAVMFNQLIVKNLTAAVLAAIGIALLNLNVLAQALTWQFVVLCVVSVTVISVAAGLFGKLFGLYPVESMITAGMCNNSMGGTGNVAVLSASNRMELIAFAQMGNRLGGAIILILSGILIQLFMI</sequence>
<dbReference type="PANTHER" id="PTHR40033:SF1">
    <property type="entry name" value="CITRATE-SODIUM SYMPORTER"/>
    <property type="match status" value="1"/>
</dbReference>
<feature type="transmembrane region" description="Helical" evidence="2">
    <location>
        <begin position="46"/>
        <end position="65"/>
    </location>
</feature>
<reference evidence="4" key="1">
    <citation type="submission" date="2017-04" db="EMBL/GenBank/DDBJ databases">
        <title>Function of individual gut microbiota members based on whole genome sequencing of pure cultures obtained from chicken caecum.</title>
        <authorList>
            <person name="Medvecky M."/>
            <person name="Cejkova D."/>
            <person name="Polansky O."/>
            <person name="Karasova D."/>
            <person name="Kubasova T."/>
            <person name="Cizek A."/>
            <person name="Rychlik I."/>
        </authorList>
    </citation>
    <scope>NUCLEOTIDE SEQUENCE [LARGE SCALE GENOMIC DNA]</scope>
    <source>
        <strain evidence="4">An144</strain>
    </source>
</reference>
<feature type="transmembrane region" description="Helical" evidence="2">
    <location>
        <begin position="416"/>
        <end position="433"/>
    </location>
</feature>
<feature type="transmembrane region" description="Helical" evidence="2">
    <location>
        <begin position="204"/>
        <end position="225"/>
    </location>
</feature>
<dbReference type="EMBL" id="NFLC01000027">
    <property type="protein sequence ID" value="OUQ08930.1"/>
    <property type="molecule type" value="Genomic_DNA"/>
</dbReference>
<evidence type="ECO:0000313" key="3">
    <source>
        <dbReference type="EMBL" id="OUQ08930.1"/>
    </source>
</evidence>
<dbReference type="RefSeq" id="WP_087216018.1">
    <property type="nucleotide sequence ID" value="NZ_NFLC01000027.1"/>
</dbReference>
<protein>
    <submittedName>
        <fullName evidence="3">Citrate:sodium symporter</fullName>
    </submittedName>
</protein>
<evidence type="ECO:0000256" key="2">
    <source>
        <dbReference type="SAM" id="Phobius"/>
    </source>
</evidence>
<feature type="transmembrane region" description="Helical" evidence="2">
    <location>
        <begin position="169"/>
        <end position="192"/>
    </location>
</feature>
<feature type="transmembrane region" description="Helical" evidence="2">
    <location>
        <begin position="288"/>
        <end position="308"/>
    </location>
</feature>
<comment type="similarity">
    <text evidence="1">Belongs to the 2-hydroxycarboxylate transporter (2-HCT) (TC 2.A.24) family.</text>
</comment>
<keyword evidence="1" id="KW-0813">Transport</keyword>
<feature type="transmembrane region" description="Helical" evidence="2">
    <location>
        <begin position="74"/>
        <end position="95"/>
    </location>
</feature>
<proteinExistence type="inferred from homology"/>
<comment type="caution">
    <text evidence="3">The sequence shown here is derived from an EMBL/GenBank/DDBJ whole genome shotgun (WGS) entry which is preliminary data.</text>
</comment>
<dbReference type="Proteomes" id="UP000196074">
    <property type="component" value="Unassembled WGS sequence"/>
</dbReference>
<evidence type="ECO:0000256" key="1">
    <source>
        <dbReference type="PIRNR" id="PIRNR005348"/>
    </source>
</evidence>
<dbReference type="Pfam" id="PF03390">
    <property type="entry name" value="2HCT"/>
    <property type="match status" value="1"/>
</dbReference>
<dbReference type="GO" id="GO:0008514">
    <property type="term" value="F:organic anion transmembrane transporter activity"/>
    <property type="evidence" value="ECO:0007669"/>
    <property type="project" value="InterPro"/>
</dbReference>
<comment type="subcellular location">
    <subcellularLocation>
        <location evidence="1">Cell membrane</location>
    </subcellularLocation>
</comment>
<feature type="transmembrane region" description="Helical" evidence="2">
    <location>
        <begin position="258"/>
        <end position="281"/>
    </location>
</feature>
<feature type="transmembrane region" description="Helical" evidence="2">
    <location>
        <begin position="349"/>
        <end position="371"/>
    </location>
</feature>
<dbReference type="InterPro" id="IPR004679">
    <property type="entry name" value="2-OHcarboxylate_transport"/>
</dbReference>
<feature type="transmembrane region" description="Helical" evidence="2">
    <location>
        <begin position="21"/>
        <end position="40"/>
    </location>
</feature>
<dbReference type="PIRSF" id="PIRSF005348">
    <property type="entry name" value="YxkH"/>
    <property type="match status" value="1"/>
</dbReference>
<dbReference type="PANTHER" id="PTHR40033">
    <property type="entry name" value="NA(+)-MALATE SYMPORTER"/>
    <property type="match status" value="1"/>
</dbReference>
<gene>
    <name evidence="3" type="ORF">B5E88_10700</name>
</gene>
<keyword evidence="1" id="KW-1003">Cell membrane</keyword>